<dbReference type="Proteomes" id="UP001151760">
    <property type="component" value="Unassembled WGS sequence"/>
</dbReference>
<organism evidence="1 2">
    <name type="scientific">Tanacetum coccineum</name>
    <dbReference type="NCBI Taxonomy" id="301880"/>
    <lineage>
        <taxon>Eukaryota</taxon>
        <taxon>Viridiplantae</taxon>
        <taxon>Streptophyta</taxon>
        <taxon>Embryophyta</taxon>
        <taxon>Tracheophyta</taxon>
        <taxon>Spermatophyta</taxon>
        <taxon>Magnoliopsida</taxon>
        <taxon>eudicotyledons</taxon>
        <taxon>Gunneridae</taxon>
        <taxon>Pentapetalae</taxon>
        <taxon>asterids</taxon>
        <taxon>campanulids</taxon>
        <taxon>Asterales</taxon>
        <taxon>Asteraceae</taxon>
        <taxon>Asteroideae</taxon>
        <taxon>Anthemideae</taxon>
        <taxon>Anthemidinae</taxon>
        <taxon>Tanacetum</taxon>
    </lineage>
</organism>
<keyword evidence="2" id="KW-1185">Reference proteome</keyword>
<reference evidence="1" key="1">
    <citation type="journal article" date="2022" name="Int. J. Mol. Sci.">
        <title>Draft Genome of Tanacetum Coccineum: Genomic Comparison of Closely Related Tanacetum-Family Plants.</title>
        <authorList>
            <person name="Yamashiro T."/>
            <person name="Shiraishi A."/>
            <person name="Nakayama K."/>
            <person name="Satake H."/>
        </authorList>
    </citation>
    <scope>NUCLEOTIDE SEQUENCE</scope>
</reference>
<sequence length="205" mass="23455">MRHSFMRLMRLLLSLSSCLYLGLYLVVGLFLHAMWSLILSLCHCLSTSSLRSRSLNLFLVCLDRLCHLAILSLDQHAHTLHHLESLLTISLDRLDILKEDLVYQSFAEHEHVVMNPTSAGMRHLHLHLYMNPEIKQSAIKRVDEYGFVIRPDLIQRISLTRFPAQSVGSSNTDVLDLPCLLVLITETSQSRQHGKSESDSYYLSD</sequence>
<evidence type="ECO:0000313" key="2">
    <source>
        <dbReference type="Proteomes" id="UP001151760"/>
    </source>
</evidence>
<evidence type="ECO:0000313" key="1">
    <source>
        <dbReference type="EMBL" id="GJT44872.1"/>
    </source>
</evidence>
<name>A0ABQ5E119_9ASTR</name>
<accession>A0ABQ5E119</accession>
<dbReference type="EMBL" id="BQNB010015851">
    <property type="protein sequence ID" value="GJT44872.1"/>
    <property type="molecule type" value="Genomic_DNA"/>
</dbReference>
<reference evidence="1" key="2">
    <citation type="submission" date="2022-01" db="EMBL/GenBank/DDBJ databases">
        <authorList>
            <person name="Yamashiro T."/>
            <person name="Shiraishi A."/>
            <person name="Satake H."/>
            <person name="Nakayama K."/>
        </authorList>
    </citation>
    <scope>NUCLEOTIDE SEQUENCE</scope>
</reference>
<comment type="caution">
    <text evidence="1">The sequence shown here is derived from an EMBL/GenBank/DDBJ whole genome shotgun (WGS) entry which is preliminary data.</text>
</comment>
<evidence type="ECO:0008006" key="3">
    <source>
        <dbReference type="Google" id="ProtNLM"/>
    </source>
</evidence>
<protein>
    <recommendedName>
        <fullName evidence="3">HIT domain-containing protein</fullName>
    </recommendedName>
</protein>
<proteinExistence type="predicted"/>
<gene>
    <name evidence="1" type="ORF">Tco_0953587</name>
</gene>